<reference evidence="2 3" key="1">
    <citation type="journal article" date="2019" name="Sci. Rep.">
        <title>Comparative genomics of chytrid fungi reveal insights into the obligate biotrophic and pathogenic lifestyle of Synchytrium endobioticum.</title>
        <authorList>
            <person name="van de Vossenberg B.T.L.H."/>
            <person name="Warris S."/>
            <person name="Nguyen H.D.T."/>
            <person name="van Gent-Pelzer M.P.E."/>
            <person name="Joly D.L."/>
            <person name="van de Geest H.C."/>
            <person name="Bonants P.J.M."/>
            <person name="Smith D.S."/>
            <person name="Levesque C.A."/>
            <person name="van der Lee T.A.J."/>
        </authorList>
    </citation>
    <scope>NUCLEOTIDE SEQUENCE [LARGE SCALE GENOMIC DNA]</scope>
    <source>
        <strain evidence="2 3">CBS 675.73</strain>
    </source>
</reference>
<feature type="region of interest" description="Disordered" evidence="1">
    <location>
        <begin position="1"/>
        <end position="27"/>
    </location>
</feature>
<sequence>MFPQPDYLASSYSSSTNGAAKKSRPKIQLPRVFRPWHASEQMNDMRHFSPHSLASMMFPVPIAIYPYHAPNGFSPGGLHMNPMNQAPKSIPSDVQMHNQWLPSDDPKERARQEWEEERQRLRISDKRESISKKLAQEEAQVNKERDDLESRLARRSDNSNQKREKESKAAIAIQKVARGYLTRKKFVAPFVNDYALVKSTDLYLCEKYIHEVMTEEFIPDLIVEICETQYFPITTTISFISHKLKYHMIGIVCGELISEFLIPWLEELLLSRSYGTASMAPLSPECDSSGGFICDFVGDEIQAIVQESIEESIDEMILSAKSEEAFDIIFTDALESMELIDDCLLDALCAYIFWDFLMDEEIENGVKRAAWQYEDEHQLHNVTIQTNPRSQSQSVSHVLDYILDLTIMGHLTNHLASGGASFLEWDTGDRLIDAILVDVLMSRYLSLRGTELATDEKPEKIVNKK</sequence>
<dbReference type="PROSITE" id="PS50096">
    <property type="entry name" value="IQ"/>
    <property type="match status" value="1"/>
</dbReference>
<dbReference type="OrthoDB" id="2110603at2759"/>
<organism evidence="2 3">
    <name type="scientific">Chytriomyces confervae</name>
    <dbReference type="NCBI Taxonomy" id="246404"/>
    <lineage>
        <taxon>Eukaryota</taxon>
        <taxon>Fungi</taxon>
        <taxon>Fungi incertae sedis</taxon>
        <taxon>Chytridiomycota</taxon>
        <taxon>Chytridiomycota incertae sedis</taxon>
        <taxon>Chytridiomycetes</taxon>
        <taxon>Chytridiales</taxon>
        <taxon>Chytriomycetaceae</taxon>
        <taxon>Chytriomyces</taxon>
    </lineage>
</organism>
<dbReference type="SMART" id="SM00015">
    <property type="entry name" value="IQ"/>
    <property type="match status" value="1"/>
</dbReference>
<keyword evidence="3" id="KW-1185">Reference proteome</keyword>
<evidence type="ECO:0000313" key="2">
    <source>
        <dbReference type="EMBL" id="TPX74615.1"/>
    </source>
</evidence>
<evidence type="ECO:0000256" key="1">
    <source>
        <dbReference type="SAM" id="MobiDB-lite"/>
    </source>
</evidence>
<dbReference type="CDD" id="cd23767">
    <property type="entry name" value="IQCD"/>
    <property type="match status" value="1"/>
</dbReference>
<dbReference type="Proteomes" id="UP000320333">
    <property type="component" value="Unassembled WGS sequence"/>
</dbReference>
<dbReference type="Pfam" id="PF00612">
    <property type="entry name" value="IQ"/>
    <property type="match status" value="1"/>
</dbReference>
<name>A0A507FFU5_9FUNG</name>
<comment type="caution">
    <text evidence="2">The sequence shown here is derived from an EMBL/GenBank/DDBJ whole genome shotgun (WGS) entry which is preliminary data.</text>
</comment>
<accession>A0A507FFU5</accession>
<dbReference type="AlphaFoldDB" id="A0A507FFU5"/>
<protein>
    <submittedName>
        <fullName evidence="2">Uncharacterized protein</fullName>
    </submittedName>
</protein>
<evidence type="ECO:0000313" key="3">
    <source>
        <dbReference type="Proteomes" id="UP000320333"/>
    </source>
</evidence>
<dbReference type="EMBL" id="QEAP01000116">
    <property type="protein sequence ID" value="TPX74615.1"/>
    <property type="molecule type" value="Genomic_DNA"/>
</dbReference>
<feature type="region of interest" description="Disordered" evidence="1">
    <location>
        <begin position="83"/>
        <end position="121"/>
    </location>
</feature>
<feature type="compositionally biased region" description="Basic and acidic residues" evidence="1">
    <location>
        <begin position="104"/>
        <end position="121"/>
    </location>
</feature>
<gene>
    <name evidence="2" type="ORF">CcCBS67573_g04110</name>
</gene>
<proteinExistence type="predicted"/>
<dbReference type="InterPro" id="IPR000048">
    <property type="entry name" value="IQ_motif_EF-hand-BS"/>
</dbReference>
<feature type="region of interest" description="Disordered" evidence="1">
    <location>
        <begin position="134"/>
        <end position="167"/>
    </location>
</feature>